<comment type="caution">
    <text evidence="2">The sequence shown here is derived from an EMBL/GenBank/DDBJ whole genome shotgun (WGS) entry which is preliminary data.</text>
</comment>
<accession>A0A917NE44</accession>
<name>A0A917NE44_9GAMM</name>
<sequence length="150" mass="16992">MKYRYLSLLVLACLFCSCSSLTHPSIRMQVSATKQLNRDNMGDSLPVRIKIYQLNDETLFKEATFRQLWKSDVQTLGATLLEKRELTLNPGEREAIKITPKAQAEYLAVVALFRHPEGQSWKTLKPIMGPIGAFLKPITVIANQNTVEIQ</sequence>
<dbReference type="OrthoDB" id="5471061at2"/>
<dbReference type="InterPro" id="IPR038706">
    <property type="entry name" value="Type_VI_SciN-like_sf"/>
</dbReference>
<dbReference type="Pfam" id="PF12790">
    <property type="entry name" value="T6SS-SciN"/>
    <property type="match status" value="1"/>
</dbReference>
<reference evidence="2" key="2">
    <citation type="submission" date="2020-09" db="EMBL/GenBank/DDBJ databases">
        <authorList>
            <person name="Sun Q."/>
            <person name="Ohkuma M."/>
        </authorList>
    </citation>
    <scope>NUCLEOTIDE SEQUENCE</scope>
    <source>
        <strain evidence="2">JCM 13919</strain>
    </source>
</reference>
<reference evidence="2" key="1">
    <citation type="journal article" date="2014" name="Int. J. Syst. Evol. Microbiol.">
        <title>Complete genome sequence of Corynebacterium casei LMG S-19264T (=DSM 44701T), isolated from a smear-ripened cheese.</title>
        <authorList>
            <consortium name="US DOE Joint Genome Institute (JGI-PGF)"/>
            <person name="Walter F."/>
            <person name="Albersmeier A."/>
            <person name="Kalinowski J."/>
            <person name="Ruckert C."/>
        </authorList>
    </citation>
    <scope>NUCLEOTIDE SEQUENCE</scope>
    <source>
        <strain evidence="2">JCM 13919</strain>
    </source>
</reference>
<evidence type="ECO:0008006" key="4">
    <source>
        <dbReference type="Google" id="ProtNLM"/>
    </source>
</evidence>
<feature type="chain" id="PRO_5037480890" description="Type VI secretion lipoprotein" evidence="1">
    <location>
        <begin position="23"/>
        <end position="150"/>
    </location>
</feature>
<dbReference type="NCBIfam" id="TIGR03352">
    <property type="entry name" value="VI_chp_3"/>
    <property type="match status" value="1"/>
</dbReference>
<keyword evidence="1" id="KW-0732">Signal</keyword>
<protein>
    <recommendedName>
        <fullName evidence="4">Type VI secretion lipoprotein</fullName>
    </recommendedName>
</protein>
<evidence type="ECO:0000313" key="3">
    <source>
        <dbReference type="Proteomes" id="UP000630149"/>
    </source>
</evidence>
<dbReference type="PANTHER" id="PTHR37625:SF4">
    <property type="entry name" value="OUTER MEMBRANE LIPOPROTEIN"/>
    <property type="match status" value="1"/>
</dbReference>
<dbReference type="PROSITE" id="PS51257">
    <property type="entry name" value="PROKAR_LIPOPROTEIN"/>
    <property type="match status" value="1"/>
</dbReference>
<dbReference type="Proteomes" id="UP000630149">
    <property type="component" value="Unassembled WGS sequence"/>
</dbReference>
<dbReference type="RefSeq" id="WP_131777359.1">
    <property type="nucleotide sequence ID" value="NZ_BMOB01000012.1"/>
</dbReference>
<feature type="signal peptide" evidence="1">
    <location>
        <begin position="1"/>
        <end position="22"/>
    </location>
</feature>
<proteinExistence type="predicted"/>
<dbReference type="InterPro" id="IPR017734">
    <property type="entry name" value="T6SS_SciN"/>
</dbReference>
<keyword evidence="3" id="KW-1185">Reference proteome</keyword>
<gene>
    <name evidence="2" type="ORF">GCM10007966_20660</name>
</gene>
<evidence type="ECO:0000313" key="2">
    <source>
        <dbReference type="EMBL" id="GGI91848.1"/>
    </source>
</evidence>
<dbReference type="Gene3D" id="2.60.40.4150">
    <property type="entry name" value="Type VI secretion system, lipoprotein SciN"/>
    <property type="match status" value="1"/>
</dbReference>
<evidence type="ECO:0000256" key="1">
    <source>
        <dbReference type="SAM" id="SignalP"/>
    </source>
</evidence>
<dbReference type="EMBL" id="BMOB01000012">
    <property type="protein sequence ID" value="GGI91848.1"/>
    <property type="molecule type" value="Genomic_DNA"/>
</dbReference>
<dbReference type="AlphaFoldDB" id="A0A917NE44"/>
<dbReference type="PANTHER" id="PTHR37625">
    <property type="entry name" value="OUTER MEMBRANE LIPOPROTEIN-RELATED"/>
    <property type="match status" value="1"/>
</dbReference>
<organism evidence="2 3">
    <name type="scientific">Legionella impletisoli</name>
    <dbReference type="NCBI Taxonomy" id="343510"/>
    <lineage>
        <taxon>Bacteria</taxon>
        <taxon>Pseudomonadati</taxon>
        <taxon>Pseudomonadota</taxon>
        <taxon>Gammaproteobacteria</taxon>
        <taxon>Legionellales</taxon>
        <taxon>Legionellaceae</taxon>
        <taxon>Legionella</taxon>
    </lineage>
</organism>